<evidence type="ECO:0000313" key="3">
    <source>
        <dbReference type="Proteomes" id="UP000186391"/>
    </source>
</evidence>
<dbReference type="EMBL" id="MRCA01000007">
    <property type="protein sequence ID" value="OKH13237.1"/>
    <property type="molecule type" value="Genomic_DNA"/>
</dbReference>
<dbReference type="GO" id="GO:0004862">
    <property type="term" value="F:cAMP-dependent protein kinase inhibitor activity"/>
    <property type="evidence" value="ECO:0007669"/>
    <property type="project" value="TreeGrafter"/>
</dbReference>
<comment type="caution">
    <text evidence="2">The sequence shown here is derived from an EMBL/GenBank/DDBJ whole genome shotgun (WGS) entry which is preliminary data.</text>
</comment>
<feature type="domain" description="Cyclic nucleotide-binding" evidence="1">
    <location>
        <begin position="1"/>
        <end position="94"/>
    </location>
</feature>
<dbReference type="GO" id="GO:0005829">
    <property type="term" value="C:cytosol"/>
    <property type="evidence" value="ECO:0007669"/>
    <property type="project" value="TreeGrafter"/>
</dbReference>
<gene>
    <name evidence="2" type="ORF">NIES592_14255</name>
</gene>
<name>A0A1U7GXY8_9CYAN</name>
<dbReference type="AlphaFoldDB" id="A0A1U7GXY8"/>
<dbReference type="GO" id="GO:0034236">
    <property type="term" value="F:protein kinase A catalytic subunit binding"/>
    <property type="evidence" value="ECO:0007669"/>
    <property type="project" value="TreeGrafter"/>
</dbReference>
<evidence type="ECO:0000259" key="1">
    <source>
        <dbReference type="PROSITE" id="PS50042"/>
    </source>
</evidence>
<dbReference type="InterPro" id="IPR018490">
    <property type="entry name" value="cNMP-bd_dom_sf"/>
</dbReference>
<dbReference type="InterPro" id="IPR050503">
    <property type="entry name" value="cAMP-dep_PK_reg_su-like"/>
</dbReference>
<dbReference type="GO" id="GO:0030552">
    <property type="term" value="F:cAMP binding"/>
    <property type="evidence" value="ECO:0007669"/>
    <property type="project" value="TreeGrafter"/>
</dbReference>
<dbReference type="CDD" id="cd00038">
    <property type="entry name" value="CAP_ED"/>
    <property type="match status" value="1"/>
</dbReference>
<dbReference type="PANTHER" id="PTHR11635">
    <property type="entry name" value="CAMP-DEPENDENT PROTEIN KINASE REGULATORY CHAIN"/>
    <property type="match status" value="1"/>
</dbReference>
<dbReference type="OrthoDB" id="517085at2"/>
<dbReference type="PROSITE" id="PS50042">
    <property type="entry name" value="CNMP_BINDING_3"/>
    <property type="match status" value="1"/>
</dbReference>
<proteinExistence type="predicted"/>
<dbReference type="RefSeq" id="WP_009457029.1">
    <property type="nucleotide sequence ID" value="NZ_MRCA01000007.1"/>
</dbReference>
<dbReference type="GeneID" id="35799354"/>
<sequence length="123" mass="13594">MLEPAETVKIFQKQPTIKKFSSGQTIFTDGEVGDCMYGILSGEVELYVDGKVVETIHAGDVFGMGALVVPEQTRASTAIAKTDSELAILDRRGFLFAVQETPMFALLVMRSYSERLRTLKRSI</sequence>
<organism evidence="2 3">
    <name type="scientific">Fischerella major NIES-592</name>
    <dbReference type="NCBI Taxonomy" id="210994"/>
    <lineage>
        <taxon>Bacteria</taxon>
        <taxon>Bacillati</taxon>
        <taxon>Cyanobacteriota</taxon>
        <taxon>Cyanophyceae</taxon>
        <taxon>Nostocales</taxon>
        <taxon>Hapalosiphonaceae</taxon>
        <taxon>Fischerella</taxon>
    </lineage>
</organism>
<dbReference type="SUPFAM" id="SSF51206">
    <property type="entry name" value="cAMP-binding domain-like"/>
    <property type="match status" value="1"/>
</dbReference>
<keyword evidence="3" id="KW-1185">Reference proteome</keyword>
<dbReference type="PRINTS" id="PR00103">
    <property type="entry name" value="CAMPKINASE"/>
</dbReference>
<dbReference type="SMART" id="SM00100">
    <property type="entry name" value="cNMP"/>
    <property type="match status" value="1"/>
</dbReference>
<dbReference type="InterPro" id="IPR000595">
    <property type="entry name" value="cNMP-bd_dom"/>
</dbReference>
<dbReference type="GO" id="GO:0005952">
    <property type="term" value="C:cAMP-dependent protein kinase complex"/>
    <property type="evidence" value="ECO:0007669"/>
    <property type="project" value="InterPro"/>
</dbReference>
<dbReference type="Pfam" id="PF00027">
    <property type="entry name" value="cNMP_binding"/>
    <property type="match status" value="1"/>
</dbReference>
<dbReference type="InterPro" id="IPR014710">
    <property type="entry name" value="RmlC-like_jellyroll"/>
</dbReference>
<evidence type="ECO:0000313" key="2">
    <source>
        <dbReference type="EMBL" id="OKH13237.1"/>
    </source>
</evidence>
<accession>A0A1U7GXY8</accession>
<dbReference type="Gene3D" id="2.60.120.10">
    <property type="entry name" value="Jelly Rolls"/>
    <property type="match status" value="1"/>
</dbReference>
<protein>
    <submittedName>
        <fullName evidence="2">Cyclic nucleotide-binding protein</fullName>
    </submittedName>
</protein>
<dbReference type="Proteomes" id="UP000186391">
    <property type="component" value="Unassembled WGS sequence"/>
</dbReference>
<reference evidence="2 3" key="1">
    <citation type="submission" date="2016-11" db="EMBL/GenBank/DDBJ databases">
        <title>Draft Genome Sequences of Nine Cyanobacterial Strains from Diverse Habitats.</title>
        <authorList>
            <person name="Zhu T."/>
            <person name="Hou S."/>
            <person name="Lu X."/>
            <person name="Hess W.R."/>
        </authorList>
    </citation>
    <scope>NUCLEOTIDE SEQUENCE [LARGE SCALE GENOMIC DNA]</scope>
    <source>
        <strain evidence="2 3">NIES-592</strain>
    </source>
</reference>
<dbReference type="PANTHER" id="PTHR11635:SF152">
    <property type="entry name" value="CAMP-DEPENDENT PROTEIN KINASE TYPE I REGULATORY SUBUNIT-RELATED"/>
    <property type="match status" value="1"/>
</dbReference>